<dbReference type="CDD" id="cd03784">
    <property type="entry name" value="GT1_Gtf-like"/>
    <property type="match status" value="1"/>
</dbReference>
<accession>A0A1B6IUR0</accession>
<dbReference type="SUPFAM" id="SSF53756">
    <property type="entry name" value="UDP-Glycosyltransferase/glycogen phosphorylase"/>
    <property type="match status" value="1"/>
</dbReference>
<feature type="transmembrane region" description="Helical" evidence="5">
    <location>
        <begin position="474"/>
        <end position="501"/>
    </location>
</feature>
<gene>
    <name evidence="6" type="ORF">g.34303</name>
</gene>
<dbReference type="AlphaFoldDB" id="A0A1B6IUR0"/>
<dbReference type="InterPro" id="IPR050271">
    <property type="entry name" value="UDP-glycosyltransferase"/>
</dbReference>
<keyword evidence="2 4" id="KW-0328">Glycosyltransferase</keyword>
<dbReference type="EC" id="2.4.1.17" evidence="5"/>
<dbReference type="EMBL" id="GECU01017029">
    <property type="protein sequence ID" value="JAS90677.1"/>
    <property type="molecule type" value="Transcribed_RNA"/>
</dbReference>
<evidence type="ECO:0000256" key="3">
    <source>
        <dbReference type="ARBA" id="ARBA00022679"/>
    </source>
</evidence>
<keyword evidence="5" id="KW-0472">Membrane</keyword>
<proteinExistence type="inferred from homology"/>
<evidence type="ECO:0000256" key="1">
    <source>
        <dbReference type="ARBA" id="ARBA00009995"/>
    </source>
</evidence>
<dbReference type="InterPro" id="IPR035595">
    <property type="entry name" value="UDP_glycos_trans_CS"/>
</dbReference>
<comment type="subcellular location">
    <subcellularLocation>
        <location evidence="5">Membrane</location>
        <topology evidence="5">Single-pass membrane protein</topology>
    </subcellularLocation>
</comment>
<keyword evidence="3 4" id="KW-0808">Transferase</keyword>
<evidence type="ECO:0000256" key="5">
    <source>
        <dbReference type="RuleBase" id="RU362059"/>
    </source>
</evidence>
<dbReference type="Pfam" id="PF00201">
    <property type="entry name" value="UDPGT"/>
    <property type="match status" value="1"/>
</dbReference>
<keyword evidence="5" id="KW-0732">Signal</keyword>
<dbReference type="FunFam" id="3.40.50.2000:FF:000021">
    <property type="entry name" value="UDP-glucuronosyltransferase"/>
    <property type="match status" value="1"/>
</dbReference>
<dbReference type="GO" id="GO:0016020">
    <property type="term" value="C:membrane"/>
    <property type="evidence" value="ECO:0007669"/>
    <property type="project" value="UniProtKB-SubCell"/>
</dbReference>
<dbReference type="PANTHER" id="PTHR48043">
    <property type="entry name" value="EG:EG0003.4 PROTEIN-RELATED"/>
    <property type="match status" value="1"/>
</dbReference>
<evidence type="ECO:0000256" key="4">
    <source>
        <dbReference type="RuleBase" id="RU003718"/>
    </source>
</evidence>
<dbReference type="GO" id="GO:0015020">
    <property type="term" value="F:glucuronosyltransferase activity"/>
    <property type="evidence" value="ECO:0007669"/>
    <property type="project" value="UniProtKB-EC"/>
</dbReference>
<comment type="similarity">
    <text evidence="1 4">Belongs to the UDP-glycosyltransferase family.</text>
</comment>
<reference evidence="6" key="1">
    <citation type="submission" date="2015-11" db="EMBL/GenBank/DDBJ databases">
        <title>De novo transcriptome assembly of four potential Pierce s Disease insect vectors from Arizona vineyards.</title>
        <authorList>
            <person name="Tassone E.E."/>
        </authorList>
    </citation>
    <scope>NUCLEOTIDE SEQUENCE</scope>
</reference>
<keyword evidence="5" id="KW-0812">Transmembrane</keyword>
<name>A0A1B6IUR0_9HEMI</name>
<feature type="signal peptide" evidence="5">
    <location>
        <begin position="1"/>
        <end position="16"/>
    </location>
</feature>
<dbReference type="PROSITE" id="PS00375">
    <property type="entry name" value="UDPGT"/>
    <property type="match status" value="1"/>
</dbReference>
<dbReference type="PANTHER" id="PTHR48043:SF159">
    <property type="entry name" value="EG:EG0003.4 PROTEIN-RELATED"/>
    <property type="match status" value="1"/>
</dbReference>
<keyword evidence="5" id="KW-1133">Transmembrane helix</keyword>
<feature type="chain" id="PRO_5008447311" description="UDP-glucuronosyltransferase" evidence="5">
    <location>
        <begin position="17"/>
        <end position="522"/>
    </location>
</feature>
<protein>
    <recommendedName>
        <fullName evidence="5">UDP-glucuronosyltransferase</fullName>
        <ecNumber evidence="5">2.4.1.17</ecNumber>
    </recommendedName>
</protein>
<sequence length="522" mass="59693">MKVLLILMSLGCLAHCARILAVLPIPSKSHSILHYSIFRLLAQRGHEIVVFSAYPPPYSIANLTHTDLPTSISELTNTWTFDQFQEMVDETHFYGLSVKTLFEMSTLSCEDVLKKENIKELLESDQQFDLIFLEITLGQESLSVFSHKFKAPIINIQGFVSWSLVDWIAGNSLSISHIPEVASFPFTNRMSFKERLQNFASTVLTFLYYHFEHLPKQQRLVEQYYKDPTKPDISEMLNEISITLVNSQKTLEYPRPYTPNMIPIGGAHMSTHMTPLPEDIKTFIDNAKEGVIFFSLGTFVPAHIMPSKYIQAFVNVFKRLPQKVLWKIELDKIPGLPENVKLTKWVPQPTVLGHPNCVLFLTHGGLFSQHEAFYAGVPVVGIPFFSEQRYNLKFYESLGVGIKLELNEVSEETVYKAITTIINDPRYKENAKRVSSIVRDQPMSPADTAVYWVEYVLRHAGASHLKPASAYLKWYKLLLVDVVITLLAIMLLIIFFSYFIIRRVLCLCFSNVKHVSTTKKRS</sequence>
<dbReference type="Gene3D" id="3.40.50.2000">
    <property type="entry name" value="Glycogen Phosphorylase B"/>
    <property type="match status" value="1"/>
</dbReference>
<organism evidence="6">
    <name type="scientific">Homalodisca liturata</name>
    <dbReference type="NCBI Taxonomy" id="320908"/>
    <lineage>
        <taxon>Eukaryota</taxon>
        <taxon>Metazoa</taxon>
        <taxon>Ecdysozoa</taxon>
        <taxon>Arthropoda</taxon>
        <taxon>Hexapoda</taxon>
        <taxon>Insecta</taxon>
        <taxon>Pterygota</taxon>
        <taxon>Neoptera</taxon>
        <taxon>Paraneoptera</taxon>
        <taxon>Hemiptera</taxon>
        <taxon>Auchenorrhyncha</taxon>
        <taxon>Membracoidea</taxon>
        <taxon>Cicadellidae</taxon>
        <taxon>Cicadellinae</taxon>
        <taxon>Proconiini</taxon>
        <taxon>Homalodisca</taxon>
    </lineage>
</organism>
<dbReference type="InterPro" id="IPR002213">
    <property type="entry name" value="UDP_glucos_trans"/>
</dbReference>
<comment type="catalytic activity">
    <reaction evidence="5">
        <text>glucuronate acceptor + UDP-alpha-D-glucuronate = acceptor beta-D-glucuronoside + UDP + H(+)</text>
        <dbReference type="Rhea" id="RHEA:21032"/>
        <dbReference type="ChEBI" id="CHEBI:15378"/>
        <dbReference type="ChEBI" id="CHEBI:58052"/>
        <dbReference type="ChEBI" id="CHEBI:58223"/>
        <dbReference type="ChEBI" id="CHEBI:132367"/>
        <dbReference type="ChEBI" id="CHEBI:132368"/>
        <dbReference type="EC" id="2.4.1.17"/>
    </reaction>
</comment>
<evidence type="ECO:0000256" key="2">
    <source>
        <dbReference type="ARBA" id="ARBA00022676"/>
    </source>
</evidence>
<evidence type="ECO:0000313" key="6">
    <source>
        <dbReference type="EMBL" id="JAS90677.1"/>
    </source>
</evidence>